<name>A0A9W4SGY8_9GLOM</name>
<gene>
    <name evidence="1" type="ORF">FWILDA_LOCUS3914</name>
</gene>
<evidence type="ECO:0000313" key="2">
    <source>
        <dbReference type="Proteomes" id="UP001153678"/>
    </source>
</evidence>
<sequence>MKNFYFQRFYEKEPSDYFFSGSDDFSHDKHTIPLRISHPSKADHIDAGVRFCFHHLSEIEIQLLISGTPKKETSL</sequence>
<reference evidence="1" key="1">
    <citation type="submission" date="2022-08" db="EMBL/GenBank/DDBJ databases">
        <authorList>
            <person name="Kallberg Y."/>
            <person name="Tangrot J."/>
            <person name="Rosling A."/>
        </authorList>
    </citation>
    <scope>NUCLEOTIDE SEQUENCE</scope>
    <source>
        <strain evidence="1">Wild A</strain>
    </source>
</reference>
<dbReference type="AlphaFoldDB" id="A0A9W4SGY8"/>
<dbReference type="EMBL" id="CAMKVN010000550">
    <property type="protein sequence ID" value="CAI2169110.1"/>
    <property type="molecule type" value="Genomic_DNA"/>
</dbReference>
<keyword evidence="2" id="KW-1185">Reference proteome</keyword>
<evidence type="ECO:0000313" key="1">
    <source>
        <dbReference type="EMBL" id="CAI2169110.1"/>
    </source>
</evidence>
<accession>A0A9W4SGY8</accession>
<comment type="caution">
    <text evidence="1">The sequence shown here is derived from an EMBL/GenBank/DDBJ whole genome shotgun (WGS) entry which is preliminary data.</text>
</comment>
<dbReference type="Proteomes" id="UP001153678">
    <property type="component" value="Unassembled WGS sequence"/>
</dbReference>
<proteinExistence type="predicted"/>
<organism evidence="1 2">
    <name type="scientific">Funneliformis geosporum</name>
    <dbReference type="NCBI Taxonomy" id="1117311"/>
    <lineage>
        <taxon>Eukaryota</taxon>
        <taxon>Fungi</taxon>
        <taxon>Fungi incertae sedis</taxon>
        <taxon>Mucoromycota</taxon>
        <taxon>Glomeromycotina</taxon>
        <taxon>Glomeromycetes</taxon>
        <taxon>Glomerales</taxon>
        <taxon>Glomeraceae</taxon>
        <taxon>Funneliformis</taxon>
    </lineage>
</organism>
<protein>
    <submittedName>
        <fullName evidence="1">4016_t:CDS:1</fullName>
    </submittedName>
</protein>